<comment type="caution">
    <text evidence="2">The sequence shown here is derived from an EMBL/GenBank/DDBJ whole genome shotgun (WGS) entry which is preliminary data.</text>
</comment>
<evidence type="ECO:0000313" key="3">
    <source>
        <dbReference type="Proteomes" id="UP000321181"/>
    </source>
</evidence>
<evidence type="ECO:0000313" key="2">
    <source>
        <dbReference type="EMBL" id="GEO34344.1"/>
    </source>
</evidence>
<name>A0A512DCZ4_9CELL</name>
<dbReference type="EMBL" id="BJYY01000013">
    <property type="protein sequence ID" value="GEO34344.1"/>
    <property type="molecule type" value="Genomic_DNA"/>
</dbReference>
<gene>
    <name evidence="2" type="ORF">CAE01nite_20690</name>
</gene>
<accession>A0A512DCZ4</accession>
<keyword evidence="3" id="KW-1185">Reference proteome</keyword>
<dbReference type="Proteomes" id="UP000321181">
    <property type="component" value="Unassembled WGS sequence"/>
</dbReference>
<dbReference type="OrthoDB" id="8451229at2"/>
<dbReference type="RefSeq" id="WP_146903678.1">
    <property type="nucleotide sequence ID" value="NZ_BAAARM010000003.1"/>
</dbReference>
<sequence length="153" mass="16224">MSAPTVSDVGAAAQRLADALLALGENRPELAVGLADITTSVVAEAARTPRFANAIQTALASPPPSVPSSTSRRPRRRATGAIDPFAVYAQGGEAGLRDQLDGLDLEQLRDIVAQYGMDHDRLAMKWKDAGRVIDRIVEKVTTRSAKGSAFRDA</sequence>
<dbReference type="AlphaFoldDB" id="A0A512DCZ4"/>
<reference evidence="2 3" key="1">
    <citation type="submission" date="2019-07" db="EMBL/GenBank/DDBJ databases">
        <title>Whole genome shotgun sequence of Cellulomonas aerilata NBRC 106308.</title>
        <authorList>
            <person name="Hosoyama A."/>
            <person name="Uohara A."/>
            <person name="Ohji S."/>
            <person name="Ichikawa N."/>
        </authorList>
    </citation>
    <scope>NUCLEOTIDE SEQUENCE [LARGE SCALE GENOMIC DNA]</scope>
    <source>
        <strain evidence="2 3">NBRC 106308</strain>
    </source>
</reference>
<feature type="region of interest" description="Disordered" evidence="1">
    <location>
        <begin position="56"/>
        <end position="81"/>
    </location>
</feature>
<organism evidence="2 3">
    <name type="scientific">Cellulomonas aerilata</name>
    <dbReference type="NCBI Taxonomy" id="515326"/>
    <lineage>
        <taxon>Bacteria</taxon>
        <taxon>Bacillati</taxon>
        <taxon>Actinomycetota</taxon>
        <taxon>Actinomycetes</taxon>
        <taxon>Micrococcales</taxon>
        <taxon>Cellulomonadaceae</taxon>
        <taxon>Cellulomonas</taxon>
    </lineage>
</organism>
<evidence type="ECO:0000256" key="1">
    <source>
        <dbReference type="SAM" id="MobiDB-lite"/>
    </source>
</evidence>
<proteinExistence type="predicted"/>
<protein>
    <submittedName>
        <fullName evidence="2">Uncharacterized protein</fullName>
    </submittedName>
</protein>